<keyword evidence="1 3" id="KW-0456">Lyase</keyword>
<evidence type="ECO:0000259" key="2">
    <source>
        <dbReference type="Pfam" id="PF01575"/>
    </source>
</evidence>
<dbReference type="EC" id="4.2.1.119" evidence="3"/>
<dbReference type="RefSeq" id="WP_084027622.1">
    <property type="nucleotide sequence ID" value="NZ_LZFO01000043.1"/>
</dbReference>
<dbReference type="GO" id="GO:0005835">
    <property type="term" value="C:fatty acid synthase complex"/>
    <property type="evidence" value="ECO:0007669"/>
    <property type="project" value="InterPro"/>
</dbReference>
<accession>A0A1E8EW59</accession>
<dbReference type="InterPro" id="IPR003965">
    <property type="entry name" value="Fatty_acid_synthase"/>
</dbReference>
<evidence type="ECO:0000313" key="3">
    <source>
        <dbReference type="EMBL" id="OFI01501.1"/>
    </source>
</evidence>
<evidence type="ECO:0000313" key="4">
    <source>
        <dbReference type="Proteomes" id="UP000175744"/>
    </source>
</evidence>
<keyword evidence="4" id="KW-1185">Reference proteome</keyword>
<comment type="caution">
    <text evidence="3">The sequence shown here is derived from an EMBL/GenBank/DDBJ whole genome shotgun (WGS) entry which is preliminary data.</text>
</comment>
<organism evidence="3 4">
    <name type="scientific">Clostridium acetireducens DSM 10703</name>
    <dbReference type="NCBI Taxonomy" id="1121290"/>
    <lineage>
        <taxon>Bacteria</taxon>
        <taxon>Bacillati</taxon>
        <taxon>Bacillota</taxon>
        <taxon>Clostridia</taxon>
        <taxon>Eubacteriales</taxon>
        <taxon>Clostridiaceae</taxon>
        <taxon>Clostridium</taxon>
    </lineage>
</organism>
<dbReference type="GO" id="GO:0018812">
    <property type="term" value="F:3-hydroxyacyl-CoA dehydratase activity"/>
    <property type="evidence" value="ECO:0007669"/>
    <property type="project" value="UniProtKB-EC"/>
</dbReference>
<dbReference type="PANTHER" id="PTHR43437:SF3">
    <property type="entry name" value="HYDROXYACYL-THIOESTER DEHYDRATASE TYPE 2, MITOCHONDRIAL"/>
    <property type="match status" value="1"/>
</dbReference>
<dbReference type="Proteomes" id="UP000175744">
    <property type="component" value="Unassembled WGS sequence"/>
</dbReference>
<dbReference type="GO" id="GO:0019171">
    <property type="term" value="F:(3R)-hydroxyacyl-[acyl-carrier-protein] dehydratase activity"/>
    <property type="evidence" value="ECO:0007669"/>
    <property type="project" value="TreeGrafter"/>
</dbReference>
<dbReference type="InterPro" id="IPR029069">
    <property type="entry name" value="HotDog_dom_sf"/>
</dbReference>
<dbReference type="Pfam" id="PF01575">
    <property type="entry name" value="MaoC_dehydratas"/>
    <property type="match status" value="1"/>
</dbReference>
<dbReference type="EMBL" id="LZFO01000043">
    <property type="protein sequence ID" value="OFI01501.1"/>
    <property type="molecule type" value="Genomic_DNA"/>
</dbReference>
<proteinExistence type="predicted"/>
<dbReference type="GO" id="GO:0006633">
    <property type="term" value="P:fatty acid biosynthetic process"/>
    <property type="evidence" value="ECO:0007669"/>
    <property type="project" value="InterPro"/>
</dbReference>
<dbReference type="FunFam" id="3.10.129.10:FF:000042">
    <property type="entry name" value="MaoC domain protein dehydratase"/>
    <property type="match status" value="1"/>
</dbReference>
<dbReference type="OrthoDB" id="9801625at2"/>
<feature type="domain" description="MaoC-like" evidence="2">
    <location>
        <begin position="45"/>
        <end position="146"/>
    </location>
</feature>
<dbReference type="InterPro" id="IPR050965">
    <property type="entry name" value="UPF0336/Enoyl-CoA_hydratase"/>
</dbReference>
<evidence type="ECO:0000256" key="1">
    <source>
        <dbReference type="ARBA" id="ARBA00023239"/>
    </source>
</evidence>
<dbReference type="AlphaFoldDB" id="A0A1E8EW59"/>
<dbReference type="PRINTS" id="PR01483">
    <property type="entry name" value="FASYNTHASE"/>
</dbReference>
<sequence length="170" mass="18838">MGASIDYLEENQLLINSKKDCEVESCTDYCGEIVYLTYEDIKLGQKAEIKTNVTDELIEKFAEVSGDINPVHLSEDFASKTIFKKRIAHGMLGAALISAVLGTKLPGPNTIYISQNLRFLAPIYIGDIVTASVEVSEKLDEKKKLYLITKVVNQKGEDVIIGEAFVMKDD</sequence>
<gene>
    <name evidence="3" type="primary">phaJ</name>
    <name evidence="3" type="ORF">CLOACE_21160</name>
</gene>
<name>A0A1E8EW59_9CLOT</name>
<dbReference type="PANTHER" id="PTHR43437">
    <property type="entry name" value="HYDROXYACYL-THIOESTER DEHYDRATASE TYPE 2, MITOCHONDRIAL-RELATED"/>
    <property type="match status" value="1"/>
</dbReference>
<dbReference type="CDD" id="cd03449">
    <property type="entry name" value="R_hydratase"/>
    <property type="match status" value="1"/>
</dbReference>
<protein>
    <submittedName>
        <fullName evidence="3">(R)-specific enoyl-CoA hydratase</fullName>
        <ecNumber evidence="3">4.2.1.119</ecNumber>
    </submittedName>
</protein>
<dbReference type="InterPro" id="IPR002539">
    <property type="entry name" value="MaoC-like_dom"/>
</dbReference>
<dbReference type="STRING" id="1121290.CLAOCE_21160"/>
<dbReference type="Gene3D" id="3.10.129.10">
    <property type="entry name" value="Hotdog Thioesterase"/>
    <property type="match status" value="1"/>
</dbReference>
<reference evidence="3 4" key="1">
    <citation type="submission" date="2016-06" db="EMBL/GenBank/DDBJ databases">
        <title>Genome sequence of Clostridium acetireducens DSM 10703.</title>
        <authorList>
            <person name="Poehlein A."/>
            <person name="Fluechter S."/>
            <person name="Duerre P."/>
            <person name="Daniel R."/>
        </authorList>
    </citation>
    <scope>NUCLEOTIDE SEQUENCE [LARGE SCALE GENOMIC DNA]</scope>
    <source>
        <strain evidence="3 4">DSM 10703</strain>
    </source>
</reference>
<dbReference type="SUPFAM" id="SSF54637">
    <property type="entry name" value="Thioesterase/thiol ester dehydrase-isomerase"/>
    <property type="match status" value="1"/>
</dbReference>
<dbReference type="GO" id="GO:0004312">
    <property type="term" value="F:fatty acid synthase activity"/>
    <property type="evidence" value="ECO:0007669"/>
    <property type="project" value="InterPro"/>
</dbReference>